<proteinExistence type="predicted"/>
<dbReference type="Proteomes" id="UP000677803">
    <property type="component" value="Unassembled WGS sequence"/>
</dbReference>
<feature type="region of interest" description="Disordered" evidence="1">
    <location>
        <begin position="62"/>
        <end position="85"/>
    </location>
</feature>
<comment type="caution">
    <text evidence="2">The sequence shown here is derived from an EMBL/GenBank/DDBJ whole genome shotgun (WGS) entry which is preliminary data.</text>
</comment>
<keyword evidence="3" id="KW-1185">Reference proteome</keyword>
<evidence type="ECO:0000256" key="1">
    <source>
        <dbReference type="SAM" id="MobiDB-lite"/>
    </source>
</evidence>
<dbReference type="EMBL" id="CAJRST010041110">
    <property type="protein sequence ID" value="CAG6021883.1"/>
    <property type="molecule type" value="Genomic_DNA"/>
</dbReference>
<name>A0A8S4C0R6_9TELE</name>
<gene>
    <name evidence="2" type="ORF">MMEN_LOCUS22071</name>
</gene>
<dbReference type="OrthoDB" id="10070851at2759"/>
<organism evidence="2 3">
    <name type="scientific">Menidia menidia</name>
    <name type="common">Atlantic silverside</name>
    <dbReference type="NCBI Taxonomy" id="238744"/>
    <lineage>
        <taxon>Eukaryota</taxon>
        <taxon>Metazoa</taxon>
        <taxon>Chordata</taxon>
        <taxon>Craniata</taxon>
        <taxon>Vertebrata</taxon>
        <taxon>Euteleostomi</taxon>
        <taxon>Actinopterygii</taxon>
        <taxon>Neopterygii</taxon>
        <taxon>Teleostei</taxon>
        <taxon>Neoteleostei</taxon>
        <taxon>Acanthomorphata</taxon>
        <taxon>Ovalentaria</taxon>
        <taxon>Atherinomorphae</taxon>
        <taxon>Atheriniformes</taxon>
        <taxon>Atherinopsidae</taxon>
        <taxon>Menidiinae</taxon>
        <taxon>Menidia</taxon>
    </lineage>
</organism>
<protein>
    <submittedName>
        <fullName evidence="2">(Atlantic silverside) hypothetical protein</fullName>
    </submittedName>
</protein>
<evidence type="ECO:0000313" key="3">
    <source>
        <dbReference type="Proteomes" id="UP000677803"/>
    </source>
</evidence>
<dbReference type="AlphaFoldDB" id="A0A8S4C0R6"/>
<sequence>MPQSSDRSPGDATYLDIFREFSHMASHNPEKLKRRSLHFRHSFSVELPPPIWRTHAHVTAAGQNPANEAPAYKTSLRSPSVCGRL</sequence>
<accession>A0A8S4C0R6</accession>
<reference evidence="2" key="1">
    <citation type="submission" date="2021-05" db="EMBL/GenBank/DDBJ databases">
        <authorList>
            <person name="Tigano A."/>
        </authorList>
    </citation>
    <scope>NUCLEOTIDE SEQUENCE</scope>
</reference>
<evidence type="ECO:0000313" key="2">
    <source>
        <dbReference type="EMBL" id="CAG6021883.1"/>
    </source>
</evidence>